<accession>A0A6A2Z7W9</accession>
<gene>
    <name evidence="2" type="ORF">F3Y22_tig00111013pilonHSYRG00357</name>
</gene>
<dbReference type="Pfam" id="PF13966">
    <property type="entry name" value="zf-RVT"/>
    <property type="match status" value="1"/>
</dbReference>
<evidence type="ECO:0000259" key="1">
    <source>
        <dbReference type="Pfam" id="PF13966"/>
    </source>
</evidence>
<comment type="caution">
    <text evidence="2">The sequence shown here is derived from an EMBL/GenBank/DDBJ whole genome shotgun (WGS) entry which is preliminary data.</text>
</comment>
<sequence length="87" mass="9835">MAILDWLPTKDRLSRFGLAVDVACLVCGSDSESRDRLFAACPFAMDVWNTVLSLCGTRCAALTWDQRLSWMVGNLKGKTFRRHLKLK</sequence>
<evidence type="ECO:0000313" key="3">
    <source>
        <dbReference type="Proteomes" id="UP000436088"/>
    </source>
</evidence>
<proteinExistence type="predicted"/>
<keyword evidence="3" id="KW-1185">Reference proteome</keyword>
<reference evidence="2" key="1">
    <citation type="submission" date="2019-09" db="EMBL/GenBank/DDBJ databases">
        <title>Draft genome information of white flower Hibiscus syriacus.</title>
        <authorList>
            <person name="Kim Y.-M."/>
        </authorList>
    </citation>
    <scope>NUCLEOTIDE SEQUENCE [LARGE SCALE GENOMIC DNA]</scope>
    <source>
        <strain evidence="2">YM2019G1</strain>
    </source>
</reference>
<dbReference type="AlphaFoldDB" id="A0A6A2Z7W9"/>
<dbReference type="Proteomes" id="UP000436088">
    <property type="component" value="Unassembled WGS sequence"/>
</dbReference>
<dbReference type="EMBL" id="VEPZ02001202">
    <property type="protein sequence ID" value="KAE8687673.1"/>
    <property type="molecule type" value="Genomic_DNA"/>
</dbReference>
<organism evidence="2 3">
    <name type="scientific">Hibiscus syriacus</name>
    <name type="common">Rose of Sharon</name>
    <dbReference type="NCBI Taxonomy" id="106335"/>
    <lineage>
        <taxon>Eukaryota</taxon>
        <taxon>Viridiplantae</taxon>
        <taxon>Streptophyta</taxon>
        <taxon>Embryophyta</taxon>
        <taxon>Tracheophyta</taxon>
        <taxon>Spermatophyta</taxon>
        <taxon>Magnoliopsida</taxon>
        <taxon>eudicotyledons</taxon>
        <taxon>Gunneridae</taxon>
        <taxon>Pentapetalae</taxon>
        <taxon>rosids</taxon>
        <taxon>malvids</taxon>
        <taxon>Malvales</taxon>
        <taxon>Malvaceae</taxon>
        <taxon>Malvoideae</taxon>
        <taxon>Hibiscus</taxon>
    </lineage>
</organism>
<dbReference type="InterPro" id="IPR026960">
    <property type="entry name" value="RVT-Znf"/>
</dbReference>
<protein>
    <recommendedName>
        <fullName evidence="1">Reverse transcriptase zinc-binding domain-containing protein</fullName>
    </recommendedName>
</protein>
<evidence type="ECO:0000313" key="2">
    <source>
        <dbReference type="EMBL" id="KAE8687673.1"/>
    </source>
</evidence>
<name>A0A6A2Z7W9_HIBSY</name>
<feature type="domain" description="Reverse transcriptase zinc-binding" evidence="1">
    <location>
        <begin position="2"/>
        <end position="48"/>
    </location>
</feature>